<feature type="transmembrane region" description="Helical" evidence="2">
    <location>
        <begin position="106"/>
        <end position="131"/>
    </location>
</feature>
<organism evidence="4 5">
    <name type="scientific">Gimesia benthica</name>
    <dbReference type="NCBI Taxonomy" id="2608982"/>
    <lineage>
        <taxon>Bacteria</taxon>
        <taxon>Pseudomonadati</taxon>
        <taxon>Planctomycetota</taxon>
        <taxon>Planctomycetia</taxon>
        <taxon>Planctomycetales</taxon>
        <taxon>Planctomycetaceae</taxon>
        <taxon>Gimesia</taxon>
    </lineage>
</organism>
<keyword evidence="2" id="KW-0812">Transmembrane</keyword>
<reference evidence="4 5" key="1">
    <citation type="submission" date="2019-09" db="EMBL/GenBank/DDBJ databases">
        <title>Gimesia benthica sp. nov., a novel bacterium isolated from deep-sea water of the Northwest Indian Ocean.</title>
        <authorList>
            <person name="Dai X."/>
        </authorList>
    </citation>
    <scope>NUCLEOTIDE SEQUENCE [LARGE SCALE GENOMIC DNA]</scope>
    <source>
        <strain evidence="4 5">E7</strain>
    </source>
</reference>
<evidence type="ECO:0000313" key="4">
    <source>
        <dbReference type="EMBL" id="QGQ22327.1"/>
    </source>
</evidence>
<dbReference type="InterPro" id="IPR025640">
    <property type="entry name" value="GYF_2"/>
</dbReference>
<keyword evidence="2" id="KW-1133">Transmembrane helix</keyword>
<dbReference type="Pfam" id="PF14237">
    <property type="entry name" value="GYF_2"/>
    <property type="match status" value="1"/>
</dbReference>
<evidence type="ECO:0000259" key="3">
    <source>
        <dbReference type="Pfam" id="PF14237"/>
    </source>
</evidence>
<feature type="region of interest" description="Disordered" evidence="1">
    <location>
        <begin position="137"/>
        <end position="166"/>
    </location>
</feature>
<dbReference type="EMBL" id="CP043930">
    <property type="protein sequence ID" value="QGQ22327.1"/>
    <property type="molecule type" value="Genomic_DNA"/>
</dbReference>
<protein>
    <submittedName>
        <fullName evidence="4">DUF4339 domain-containing protein</fullName>
    </submittedName>
</protein>
<dbReference type="AlphaFoldDB" id="A0A6I6A7I8"/>
<keyword evidence="2" id="KW-0472">Membrane</keyword>
<name>A0A6I6A7I8_9PLAN</name>
<evidence type="ECO:0000256" key="1">
    <source>
        <dbReference type="SAM" id="MobiDB-lite"/>
    </source>
</evidence>
<evidence type="ECO:0000313" key="5">
    <source>
        <dbReference type="Proteomes" id="UP000427281"/>
    </source>
</evidence>
<feature type="domain" description="GYF" evidence="3">
    <location>
        <begin position="11"/>
        <end position="60"/>
    </location>
</feature>
<proteinExistence type="predicted"/>
<keyword evidence="5" id="KW-1185">Reference proteome</keyword>
<gene>
    <name evidence="4" type="ORF">F1728_06420</name>
</gene>
<dbReference type="Proteomes" id="UP000427281">
    <property type="component" value="Chromosome"/>
</dbReference>
<dbReference type="KEGG" id="gim:F1728_06420"/>
<accession>A0A6I6A7I8</accession>
<sequence>MIKVIAMAREWYFSQGSERQGPIDSATLKQLASTGKIQPETLVWRAGMQNWVKAKTIKSLFRSIPPLPDAQEVRFDDHESQGASQRQNEKHGIFDTFSAISPRRKILWLFCGSSGAFFIACCGLCGIAGLITERSSNSSISSNATSGGDYAENEPSPENKDETPSEDQMVQLIAEFAILTSGNVSNMQEANETRNRQKWIDGWSKTSPEDFQLRMRSLAKELGADKYEHSRHLLEIEPTSTKETVVEGTPARIIVYGPWSAKVTIFFIGHQGRYRLYMATVGDKQYTTVGISEG</sequence>
<evidence type="ECO:0000256" key="2">
    <source>
        <dbReference type="SAM" id="Phobius"/>
    </source>
</evidence>